<sequence>MNPQIETMEISDADLDNVSGGLGGGVVAHGTLALDGIVPAVTPLVGTLVGTVEGATGLNTAPVAGLVNATIAGV</sequence>
<accession>A0ABZ0LN68</accession>
<proteinExistence type="predicted"/>
<dbReference type="Proteomes" id="UP001301731">
    <property type="component" value="Chromosome"/>
</dbReference>
<evidence type="ECO:0000313" key="1">
    <source>
        <dbReference type="EMBL" id="WOX20904.1"/>
    </source>
</evidence>
<organism evidence="1 2">
    <name type="scientific">Streptomyces solicathayae</name>
    <dbReference type="NCBI Taxonomy" id="3081768"/>
    <lineage>
        <taxon>Bacteria</taxon>
        <taxon>Bacillati</taxon>
        <taxon>Actinomycetota</taxon>
        <taxon>Actinomycetes</taxon>
        <taxon>Kitasatosporales</taxon>
        <taxon>Streptomycetaceae</taxon>
        <taxon>Streptomyces</taxon>
    </lineage>
</organism>
<reference evidence="1 2" key="1">
    <citation type="submission" date="2023-10" db="EMBL/GenBank/DDBJ databases">
        <title>The genome sequence of Streptomyces sp. HUAS YS2.</title>
        <authorList>
            <person name="Mo P."/>
        </authorList>
    </citation>
    <scope>NUCLEOTIDE SEQUENCE [LARGE SCALE GENOMIC DNA]</scope>
    <source>
        <strain evidence="1 2">HUAS YS2</strain>
    </source>
</reference>
<protein>
    <submittedName>
        <fullName evidence="1">Type A2 lantipeptide</fullName>
    </submittedName>
</protein>
<gene>
    <name evidence="1" type="ORF">R2D22_05655</name>
</gene>
<dbReference type="EMBL" id="CP137573">
    <property type="protein sequence ID" value="WOX20904.1"/>
    <property type="molecule type" value="Genomic_DNA"/>
</dbReference>
<keyword evidence="2" id="KW-1185">Reference proteome</keyword>
<evidence type="ECO:0000313" key="2">
    <source>
        <dbReference type="Proteomes" id="UP001301731"/>
    </source>
</evidence>
<name>A0ABZ0LN68_9ACTN</name>
<dbReference type="RefSeq" id="WP_318101651.1">
    <property type="nucleotide sequence ID" value="NZ_CP137573.1"/>
</dbReference>